<comment type="subunit">
    <text evidence="4 7">Homododecamer.</text>
</comment>
<keyword evidence="6 7" id="KW-0456">Lyase</keyword>
<dbReference type="Gene3D" id="3.40.50.9100">
    <property type="entry name" value="Dehydroquinase, class II"/>
    <property type="match status" value="1"/>
</dbReference>
<dbReference type="CDD" id="cd00466">
    <property type="entry name" value="DHQase_II"/>
    <property type="match status" value="1"/>
</dbReference>
<dbReference type="EC" id="4.2.1.10" evidence="5 7"/>
<feature type="region of interest" description="Disordered" evidence="11">
    <location>
        <begin position="143"/>
        <end position="162"/>
    </location>
</feature>
<dbReference type="HAMAP" id="MF_00169">
    <property type="entry name" value="AroQ"/>
    <property type="match status" value="1"/>
</dbReference>
<evidence type="ECO:0000256" key="7">
    <source>
        <dbReference type="HAMAP-Rule" id="MF_00169"/>
    </source>
</evidence>
<sequence>MKLILLIHGANLNMLGKRDQSHYGTLTLKELEAHVANVGKTHGFKVKAFQSNFEGGIIDFLQKNASKASGIIINPGAYTHYSYAIHDALLDTGLPAIEVHLSNVTEREDWRAKSVIAPACVAVFAGEKEKSYEKAVNELAKLSSPSTKHETLNPKQNPNQKS</sequence>
<dbReference type="InterPro" id="IPR036441">
    <property type="entry name" value="DHquinase_II_sf"/>
</dbReference>
<evidence type="ECO:0000256" key="4">
    <source>
        <dbReference type="ARBA" id="ARBA00011193"/>
    </source>
</evidence>
<dbReference type="PANTHER" id="PTHR21272">
    <property type="entry name" value="CATABOLIC 3-DEHYDROQUINASE"/>
    <property type="match status" value="1"/>
</dbReference>
<dbReference type="UniPathway" id="UPA00053">
    <property type="reaction ID" value="UER00086"/>
</dbReference>
<gene>
    <name evidence="7" type="primary">aroQ</name>
    <name evidence="12" type="ORF">COV91_00575</name>
</gene>
<feature type="binding site" evidence="7 9">
    <location>
        <position position="80"/>
    </location>
    <ligand>
        <name>substrate</name>
    </ligand>
</feature>
<comment type="similarity">
    <text evidence="3 7">Belongs to the type-II 3-dehydroquinase family.</text>
</comment>
<dbReference type="PANTHER" id="PTHR21272:SF3">
    <property type="entry name" value="CATABOLIC 3-DEHYDROQUINASE"/>
    <property type="match status" value="1"/>
</dbReference>
<dbReference type="Proteomes" id="UP000229342">
    <property type="component" value="Unassembled WGS sequence"/>
</dbReference>
<evidence type="ECO:0000256" key="6">
    <source>
        <dbReference type="ARBA" id="ARBA00023239"/>
    </source>
</evidence>
<evidence type="ECO:0000313" key="13">
    <source>
        <dbReference type="Proteomes" id="UP000229342"/>
    </source>
</evidence>
<dbReference type="Pfam" id="PF01220">
    <property type="entry name" value="DHquinase_II"/>
    <property type="match status" value="1"/>
</dbReference>
<dbReference type="NCBIfam" id="NF003807">
    <property type="entry name" value="PRK05395.1-4"/>
    <property type="match status" value="1"/>
</dbReference>
<evidence type="ECO:0000256" key="3">
    <source>
        <dbReference type="ARBA" id="ARBA00011037"/>
    </source>
</evidence>
<comment type="caution">
    <text evidence="12">The sequence shown here is derived from an EMBL/GenBank/DDBJ whole genome shotgun (WGS) entry which is preliminary data.</text>
</comment>
<feature type="compositionally biased region" description="Polar residues" evidence="11">
    <location>
        <begin position="153"/>
        <end position="162"/>
    </location>
</feature>
<protein>
    <recommendedName>
        <fullName evidence="5 7">3-dehydroquinate dehydratase</fullName>
        <shortName evidence="7">3-dehydroquinase</shortName>
        <ecNumber evidence="5 7">4.2.1.10</ecNumber>
    </recommendedName>
    <alternativeName>
        <fullName evidence="7">Type II DHQase</fullName>
    </alternativeName>
</protein>
<dbReference type="GO" id="GO:0009423">
    <property type="term" value="P:chorismate biosynthetic process"/>
    <property type="evidence" value="ECO:0007669"/>
    <property type="project" value="UniProtKB-UniRule"/>
</dbReference>
<dbReference type="EMBL" id="PCVG01000012">
    <property type="protein sequence ID" value="PIQ69089.1"/>
    <property type="molecule type" value="Genomic_DNA"/>
</dbReference>
<evidence type="ECO:0000256" key="10">
    <source>
        <dbReference type="PIRSR" id="PIRSR001399-3"/>
    </source>
</evidence>
<feature type="site" description="Transition state stabilizer" evidence="7 10">
    <location>
        <position position="18"/>
    </location>
</feature>
<proteinExistence type="inferred from homology"/>
<evidence type="ECO:0000256" key="9">
    <source>
        <dbReference type="PIRSR" id="PIRSR001399-2"/>
    </source>
</evidence>
<feature type="active site" description="Proton donor" evidence="7 8">
    <location>
        <position position="100"/>
    </location>
</feature>
<evidence type="ECO:0000256" key="5">
    <source>
        <dbReference type="ARBA" id="ARBA00012060"/>
    </source>
</evidence>
<evidence type="ECO:0000256" key="1">
    <source>
        <dbReference type="ARBA" id="ARBA00001864"/>
    </source>
</evidence>
<feature type="binding site" evidence="7 9">
    <location>
        <position position="74"/>
    </location>
    <ligand>
        <name>substrate</name>
    </ligand>
</feature>
<feature type="active site" description="Proton acceptor" evidence="7 8">
    <location>
        <position position="23"/>
    </location>
</feature>
<organism evidence="12 13">
    <name type="scientific">Candidatus Taylorbacteria bacterium CG11_big_fil_rev_8_21_14_0_20_46_11</name>
    <dbReference type="NCBI Taxonomy" id="1975025"/>
    <lineage>
        <taxon>Bacteria</taxon>
        <taxon>Candidatus Tayloriibacteriota</taxon>
    </lineage>
</organism>
<feature type="binding site" evidence="7 9">
    <location>
        <position position="87"/>
    </location>
    <ligand>
        <name>substrate</name>
    </ligand>
</feature>
<feature type="binding site" evidence="7 9">
    <location>
        <position position="111"/>
    </location>
    <ligand>
        <name>substrate</name>
    </ligand>
</feature>
<dbReference type="GO" id="GO:0019631">
    <property type="term" value="P:quinate catabolic process"/>
    <property type="evidence" value="ECO:0007669"/>
    <property type="project" value="TreeGrafter"/>
</dbReference>
<keyword evidence="7" id="KW-0028">Amino-acid biosynthesis</keyword>
<dbReference type="InterPro" id="IPR001874">
    <property type="entry name" value="DHquinase_II"/>
</dbReference>
<reference evidence="12 13" key="1">
    <citation type="submission" date="2017-09" db="EMBL/GenBank/DDBJ databases">
        <title>Depth-based differentiation of microbial function through sediment-hosted aquifers and enrichment of novel symbionts in the deep terrestrial subsurface.</title>
        <authorList>
            <person name="Probst A.J."/>
            <person name="Ladd B."/>
            <person name="Jarett J.K."/>
            <person name="Geller-Mcgrath D.E."/>
            <person name="Sieber C.M."/>
            <person name="Emerson J.B."/>
            <person name="Anantharaman K."/>
            <person name="Thomas B.C."/>
            <person name="Malmstrom R."/>
            <person name="Stieglmeier M."/>
            <person name="Klingl A."/>
            <person name="Woyke T."/>
            <person name="Ryan C.M."/>
            <person name="Banfield J.F."/>
        </authorList>
    </citation>
    <scope>NUCLEOTIDE SEQUENCE [LARGE SCALE GENOMIC DNA]</scope>
    <source>
        <strain evidence="12">CG11_big_fil_rev_8_21_14_0_20_46_11</strain>
    </source>
</reference>
<dbReference type="PIRSF" id="PIRSF001399">
    <property type="entry name" value="DHquinase_II"/>
    <property type="match status" value="1"/>
</dbReference>
<dbReference type="GO" id="GO:0008652">
    <property type="term" value="P:amino acid biosynthetic process"/>
    <property type="evidence" value="ECO:0007669"/>
    <property type="project" value="UniProtKB-KW"/>
</dbReference>
<dbReference type="NCBIfam" id="NF003805">
    <property type="entry name" value="PRK05395.1-2"/>
    <property type="match status" value="1"/>
</dbReference>
<feature type="binding site" evidence="7 9">
    <location>
        <begin position="101"/>
        <end position="102"/>
    </location>
    <ligand>
        <name>substrate</name>
    </ligand>
</feature>
<comment type="function">
    <text evidence="7">Catalyzes a trans-dehydration via an enolate intermediate.</text>
</comment>
<dbReference type="SUPFAM" id="SSF52304">
    <property type="entry name" value="Type II 3-dehydroquinate dehydratase"/>
    <property type="match status" value="1"/>
</dbReference>
<comment type="pathway">
    <text evidence="2 7">Metabolic intermediate biosynthesis; chorismate biosynthesis; chorismate from D-erythrose 4-phosphate and phosphoenolpyruvate: step 3/7.</text>
</comment>
<evidence type="ECO:0000256" key="11">
    <source>
        <dbReference type="SAM" id="MobiDB-lite"/>
    </source>
</evidence>
<comment type="catalytic activity">
    <reaction evidence="1 7">
        <text>3-dehydroquinate = 3-dehydroshikimate + H2O</text>
        <dbReference type="Rhea" id="RHEA:21096"/>
        <dbReference type="ChEBI" id="CHEBI:15377"/>
        <dbReference type="ChEBI" id="CHEBI:16630"/>
        <dbReference type="ChEBI" id="CHEBI:32364"/>
        <dbReference type="EC" id="4.2.1.10"/>
    </reaction>
</comment>
<dbReference type="GO" id="GO:0003855">
    <property type="term" value="F:3-dehydroquinate dehydratase activity"/>
    <property type="evidence" value="ECO:0007669"/>
    <property type="project" value="UniProtKB-UniRule"/>
</dbReference>
<dbReference type="GO" id="GO:0009073">
    <property type="term" value="P:aromatic amino acid family biosynthetic process"/>
    <property type="evidence" value="ECO:0007669"/>
    <property type="project" value="UniProtKB-KW"/>
</dbReference>
<evidence type="ECO:0000256" key="8">
    <source>
        <dbReference type="PIRSR" id="PIRSR001399-1"/>
    </source>
</evidence>
<name>A0A2H0KCX3_9BACT</name>
<keyword evidence="7" id="KW-0057">Aromatic amino acid biosynthesis</keyword>
<evidence type="ECO:0000256" key="2">
    <source>
        <dbReference type="ARBA" id="ARBA00004902"/>
    </source>
</evidence>
<accession>A0A2H0KCX3</accession>
<evidence type="ECO:0000313" key="12">
    <source>
        <dbReference type="EMBL" id="PIQ69089.1"/>
    </source>
</evidence>
<dbReference type="AlphaFoldDB" id="A0A2H0KCX3"/>